<name>A0A6C0H0Q1_9ZZZZ</name>
<evidence type="ECO:0000256" key="1">
    <source>
        <dbReference type="SAM" id="MobiDB-lite"/>
    </source>
</evidence>
<dbReference type="AlphaFoldDB" id="A0A6C0H0Q1"/>
<sequence>MSKYFKLVNPYVIGSMNTSFNADTSLEAAKLAYDNLSQYFGNHMPTFRFTLEKMPKKEGGSKQNFVHFEVNEQKGKDNMVKYEITEIDNAQDMKKFKKSLARLSNQDNKNKDEKTGGKRKYVSSDEDDDYFDSELERPRKGPLIYEPIVYYYYDPFLYPYVDRWYVPTFVLPLQPRVVFDSHSLLYLGR</sequence>
<evidence type="ECO:0000313" key="2">
    <source>
        <dbReference type="EMBL" id="QHT73960.1"/>
    </source>
</evidence>
<reference evidence="2" key="1">
    <citation type="journal article" date="2020" name="Nature">
        <title>Giant virus diversity and host interactions through global metagenomics.</title>
        <authorList>
            <person name="Schulz F."/>
            <person name="Roux S."/>
            <person name="Paez-Espino D."/>
            <person name="Jungbluth S."/>
            <person name="Walsh D.A."/>
            <person name="Denef V.J."/>
            <person name="McMahon K.D."/>
            <person name="Konstantinidis K.T."/>
            <person name="Eloe-Fadrosh E.A."/>
            <person name="Kyrpides N.C."/>
            <person name="Woyke T."/>
        </authorList>
    </citation>
    <scope>NUCLEOTIDE SEQUENCE</scope>
    <source>
        <strain evidence="2">GVMAG-M-3300023179-4</strain>
    </source>
</reference>
<organism evidence="2">
    <name type="scientific">viral metagenome</name>
    <dbReference type="NCBI Taxonomy" id="1070528"/>
    <lineage>
        <taxon>unclassified sequences</taxon>
        <taxon>metagenomes</taxon>
        <taxon>organismal metagenomes</taxon>
    </lineage>
</organism>
<proteinExistence type="predicted"/>
<accession>A0A6C0H0Q1</accession>
<protein>
    <submittedName>
        <fullName evidence="2">Uncharacterized protein</fullName>
    </submittedName>
</protein>
<feature type="region of interest" description="Disordered" evidence="1">
    <location>
        <begin position="101"/>
        <end position="134"/>
    </location>
</feature>
<dbReference type="EMBL" id="MN739835">
    <property type="protein sequence ID" value="QHT73960.1"/>
    <property type="molecule type" value="Genomic_DNA"/>
</dbReference>
<feature type="compositionally biased region" description="Acidic residues" evidence="1">
    <location>
        <begin position="124"/>
        <end position="133"/>
    </location>
</feature>